<accession>A0A379G886</accession>
<keyword evidence="1" id="KW-0732">Signal</keyword>
<gene>
    <name evidence="2" type="ORF">NCTC12026_03718</name>
</gene>
<proteinExistence type="predicted"/>
<sequence>MFKKTIISALSLGLMTVSLLSTPAHAKNNQTTVSFKAAIVVPPCSYNIKEGNVDLQCFNNDSNKMKTTSIDFKNHAKSTEWKTLDNNRGTYQLNWTNKDKGLAMFTVQHV</sequence>
<organism evidence="2 3">
    <name type="scientific">Providencia rustigianii</name>
    <dbReference type="NCBI Taxonomy" id="158850"/>
    <lineage>
        <taxon>Bacteria</taxon>
        <taxon>Pseudomonadati</taxon>
        <taxon>Pseudomonadota</taxon>
        <taxon>Gammaproteobacteria</taxon>
        <taxon>Enterobacterales</taxon>
        <taxon>Morganellaceae</taxon>
        <taxon>Providencia</taxon>
    </lineage>
</organism>
<feature type="chain" id="PRO_5016912703" evidence="1">
    <location>
        <begin position="27"/>
        <end position="110"/>
    </location>
</feature>
<dbReference type="Proteomes" id="UP000255129">
    <property type="component" value="Unassembled WGS sequence"/>
</dbReference>
<dbReference type="AlphaFoldDB" id="A0A379G886"/>
<dbReference type="EMBL" id="UGUA01000002">
    <property type="protein sequence ID" value="SUC37240.1"/>
    <property type="molecule type" value="Genomic_DNA"/>
</dbReference>
<dbReference type="OrthoDB" id="6466977at2"/>
<protein>
    <submittedName>
        <fullName evidence="2">Uncharacterized protein</fullName>
    </submittedName>
</protein>
<feature type="signal peptide" evidence="1">
    <location>
        <begin position="1"/>
        <end position="26"/>
    </location>
</feature>
<name>A0A379G886_9GAMM</name>
<evidence type="ECO:0000256" key="1">
    <source>
        <dbReference type="SAM" id="SignalP"/>
    </source>
</evidence>
<reference evidence="2 3" key="1">
    <citation type="submission" date="2018-06" db="EMBL/GenBank/DDBJ databases">
        <authorList>
            <consortium name="Pathogen Informatics"/>
            <person name="Doyle S."/>
        </authorList>
    </citation>
    <scope>NUCLEOTIDE SEQUENCE [LARGE SCALE GENOMIC DNA]</scope>
    <source>
        <strain evidence="2 3">NCTC12026</strain>
    </source>
</reference>
<evidence type="ECO:0000313" key="2">
    <source>
        <dbReference type="EMBL" id="SUC37240.1"/>
    </source>
</evidence>
<dbReference type="RefSeq" id="WP_006816246.1">
    <property type="nucleotide sequence ID" value="NZ_AP018946.1"/>
</dbReference>
<evidence type="ECO:0000313" key="3">
    <source>
        <dbReference type="Proteomes" id="UP000255129"/>
    </source>
</evidence>